<keyword evidence="3" id="KW-1185">Reference proteome</keyword>
<dbReference type="Proteomes" id="UP001328107">
    <property type="component" value="Unassembled WGS sequence"/>
</dbReference>
<protein>
    <recommendedName>
        <fullName evidence="4">G protein-coupled receptor</fullName>
    </recommendedName>
</protein>
<dbReference type="PANTHER" id="PTHR22943:SF248">
    <property type="entry name" value="SEVEN TM RECEPTOR"/>
    <property type="match status" value="1"/>
</dbReference>
<keyword evidence="1" id="KW-0812">Transmembrane</keyword>
<sequence length="187" mass="21228">SIAMCLNVIALTLIFTKSRKEISQYRKLLVIFLISGIDFAVLHIILSPTCVMRENAFIFYASGWVSDMEYIVIYCGVASMSFLILAIHFIYRAMVLSSKTYSSVTIITRNLFEVILILIVELIVWTILCVLFLNYRSEYAGTVARLTTDLDDFPTSNLEGRLMMFLGTINGKLNLPPFLTIIDLILM</sequence>
<evidence type="ECO:0000313" key="3">
    <source>
        <dbReference type="Proteomes" id="UP001328107"/>
    </source>
</evidence>
<dbReference type="PANTHER" id="PTHR22943">
    <property type="entry name" value="7-TRANSMEMBRANE DOMAIN RECEPTOR C.ELEGANS"/>
    <property type="match status" value="1"/>
</dbReference>
<keyword evidence="1" id="KW-0472">Membrane</keyword>
<organism evidence="2 3">
    <name type="scientific">Pristionchus mayeri</name>
    <dbReference type="NCBI Taxonomy" id="1317129"/>
    <lineage>
        <taxon>Eukaryota</taxon>
        <taxon>Metazoa</taxon>
        <taxon>Ecdysozoa</taxon>
        <taxon>Nematoda</taxon>
        <taxon>Chromadorea</taxon>
        <taxon>Rhabditida</taxon>
        <taxon>Rhabditina</taxon>
        <taxon>Diplogasteromorpha</taxon>
        <taxon>Diplogasteroidea</taxon>
        <taxon>Neodiplogasteridae</taxon>
        <taxon>Pristionchus</taxon>
    </lineage>
</organism>
<proteinExistence type="predicted"/>
<comment type="caution">
    <text evidence="2">The sequence shown here is derived from an EMBL/GenBank/DDBJ whole genome shotgun (WGS) entry which is preliminary data.</text>
</comment>
<dbReference type="InterPro" id="IPR019428">
    <property type="entry name" value="7TM_GPCR_serpentine_rcpt_Str"/>
</dbReference>
<feature type="transmembrane region" description="Helical" evidence="1">
    <location>
        <begin position="111"/>
        <end position="133"/>
    </location>
</feature>
<evidence type="ECO:0008006" key="4">
    <source>
        <dbReference type="Google" id="ProtNLM"/>
    </source>
</evidence>
<feature type="non-terminal residue" evidence="2">
    <location>
        <position position="1"/>
    </location>
</feature>
<keyword evidence="1" id="KW-1133">Transmembrane helix</keyword>
<feature type="transmembrane region" description="Helical" evidence="1">
    <location>
        <begin position="28"/>
        <end position="46"/>
    </location>
</feature>
<dbReference type="EMBL" id="BTRK01000002">
    <property type="protein sequence ID" value="GMR34574.1"/>
    <property type="molecule type" value="Genomic_DNA"/>
</dbReference>
<feature type="transmembrane region" description="Helical" evidence="1">
    <location>
        <begin position="71"/>
        <end position="91"/>
    </location>
</feature>
<evidence type="ECO:0000256" key="1">
    <source>
        <dbReference type="SAM" id="Phobius"/>
    </source>
</evidence>
<dbReference type="Pfam" id="PF10326">
    <property type="entry name" value="7TM_GPCR_Str"/>
    <property type="match status" value="1"/>
</dbReference>
<gene>
    <name evidence="2" type="ORF">PMAYCL1PPCAC_04768</name>
</gene>
<reference evidence="3" key="1">
    <citation type="submission" date="2022-10" db="EMBL/GenBank/DDBJ databases">
        <title>Genome assembly of Pristionchus species.</title>
        <authorList>
            <person name="Yoshida K."/>
            <person name="Sommer R.J."/>
        </authorList>
    </citation>
    <scope>NUCLEOTIDE SEQUENCE [LARGE SCALE GENOMIC DNA]</scope>
    <source>
        <strain evidence="3">RS5460</strain>
    </source>
</reference>
<evidence type="ECO:0000313" key="2">
    <source>
        <dbReference type="EMBL" id="GMR34574.1"/>
    </source>
</evidence>
<accession>A0AAN4Z7K0</accession>
<dbReference type="AlphaFoldDB" id="A0AAN4Z7K0"/>
<name>A0AAN4Z7K0_9BILA</name>